<dbReference type="InterPro" id="IPR036188">
    <property type="entry name" value="FAD/NAD-bd_sf"/>
</dbReference>
<evidence type="ECO:0008006" key="5">
    <source>
        <dbReference type="Google" id="ProtNLM"/>
    </source>
</evidence>
<feature type="compositionally biased region" description="Basic and acidic residues" evidence="2">
    <location>
        <begin position="408"/>
        <end position="445"/>
    </location>
</feature>
<accession>A0AAF0JCZ0</accession>
<name>A0AAF0JCZ0_9BASI</name>
<evidence type="ECO:0000313" key="3">
    <source>
        <dbReference type="EMBL" id="WFD41865.1"/>
    </source>
</evidence>
<dbReference type="GO" id="GO:0016192">
    <property type="term" value="P:vesicle-mediated transport"/>
    <property type="evidence" value="ECO:0007669"/>
    <property type="project" value="TreeGrafter"/>
</dbReference>
<dbReference type="SUPFAM" id="SSF51905">
    <property type="entry name" value="FAD/NAD(P)-binding domain"/>
    <property type="match status" value="1"/>
</dbReference>
<dbReference type="Gene3D" id="3.50.50.60">
    <property type="entry name" value="FAD/NAD(P)-binding domain"/>
    <property type="match status" value="2"/>
</dbReference>
<dbReference type="Proteomes" id="UP001214628">
    <property type="component" value="Chromosome 1"/>
</dbReference>
<dbReference type="PRINTS" id="PR00891">
    <property type="entry name" value="RABGDIREP"/>
</dbReference>
<dbReference type="PANTHER" id="PTHR11787">
    <property type="entry name" value="RAB GDP-DISSOCIATION INHIBITOR"/>
    <property type="match status" value="1"/>
</dbReference>
<protein>
    <recommendedName>
        <fullName evidence="5">Rab proteins geranylgeranyltransferase component A</fullName>
    </recommendedName>
</protein>
<reference evidence="3" key="1">
    <citation type="submission" date="2023-02" db="EMBL/GenBank/DDBJ databases">
        <title>Mating type loci evolution in Malassezia.</title>
        <authorList>
            <person name="Coelho M.A."/>
        </authorList>
    </citation>
    <scope>NUCLEOTIDE SEQUENCE</scope>
    <source>
        <strain evidence="3">CBS 14136</strain>
    </source>
</reference>
<dbReference type="GO" id="GO:0005634">
    <property type="term" value="C:nucleus"/>
    <property type="evidence" value="ECO:0007669"/>
    <property type="project" value="TreeGrafter"/>
</dbReference>
<organism evidence="3 4">
    <name type="scientific">Malassezia psittaci</name>
    <dbReference type="NCBI Taxonomy" id="1821823"/>
    <lineage>
        <taxon>Eukaryota</taxon>
        <taxon>Fungi</taxon>
        <taxon>Dikarya</taxon>
        <taxon>Basidiomycota</taxon>
        <taxon>Ustilaginomycotina</taxon>
        <taxon>Malasseziomycetes</taxon>
        <taxon>Malasseziales</taxon>
        <taxon>Malasseziaceae</taxon>
        <taxon>Malassezia</taxon>
    </lineage>
</organism>
<sequence length="584" mass="64867">MEKYDVLVLGTGVPEAVLGAALSRAGKKVLQVDGNDYYGSSWASLTLKELLKWSEKQNATVQFPRDGQLSDALLALDRHYSLSLRPTLLPAYGPMIEALIRSNVASYSTFRLLDRVAVYEAESHRLERVPASKSDIFKSKQISLADKRRLMRFLQIAMEPPQPNHPAETATSNSKQSALLIDVLKELQIAQRLQNAVQYGVCLAWNPIESTDSALQRTRRALKGLGRYGDSAYLVGQYGGAGELAQGFCRAAAVKGATFVLGHSVQSLNYADGQWVLHLDGVDEIFTAPQLACPTESLDHLRGKSTQSADCKVYEHMAIVITDAPIEWRHLDTDTDVLETSLLVFPPGTVPGVPNNVMVLMQGEGTFSCPKGQYVYHLITYAEKAQTVNLQGACDLLMQLLEPRSDACNRPTEKKEEEFMSKSDETVREIDTDRREPDQDNETKHHASTTCIPILTLFHTRPLQHGEQSLSDTMSDDFSMHAGAYTNTNEPFVSKSLSSSLSTDEIQIQPIPNLAEILDIAVIQAEEAFWRLYPPELRKSAELAIEARTRIHQQSDYQGRGGVEPDHTQVPTYADVEFFAPERD</sequence>
<dbReference type="GO" id="GO:0007264">
    <property type="term" value="P:small GTPase-mediated signal transduction"/>
    <property type="evidence" value="ECO:0007669"/>
    <property type="project" value="InterPro"/>
</dbReference>
<dbReference type="GO" id="GO:0005968">
    <property type="term" value="C:Rab-protein geranylgeranyltransferase complex"/>
    <property type="evidence" value="ECO:0007669"/>
    <property type="project" value="TreeGrafter"/>
</dbReference>
<dbReference type="PANTHER" id="PTHR11787:SF4">
    <property type="entry name" value="CHM, RAB ESCORT PROTEIN 1"/>
    <property type="match status" value="1"/>
</dbReference>
<keyword evidence="4" id="KW-1185">Reference proteome</keyword>
<dbReference type="Pfam" id="PF00996">
    <property type="entry name" value="GDI"/>
    <property type="match status" value="1"/>
</dbReference>
<dbReference type="GO" id="GO:0005829">
    <property type="term" value="C:cytosol"/>
    <property type="evidence" value="ECO:0007669"/>
    <property type="project" value="TreeGrafter"/>
</dbReference>
<evidence type="ECO:0000256" key="1">
    <source>
        <dbReference type="ARBA" id="ARBA00005593"/>
    </source>
</evidence>
<dbReference type="AlphaFoldDB" id="A0AAF0JCZ0"/>
<evidence type="ECO:0000256" key="2">
    <source>
        <dbReference type="SAM" id="MobiDB-lite"/>
    </source>
</evidence>
<feature type="region of interest" description="Disordered" evidence="2">
    <location>
        <begin position="408"/>
        <end position="446"/>
    </location>
</feature>
<gene>
    <name evidence="3" type="ORF">MPSI1_000501</name>
</gene>
<dbReference type="InterPro" id="IPR018203">
    <property type="entry name" value="GDP_dissociation_inhibitor"/>
</dbReference>
<comment type="similarity">
    <text evidence="1">Belongs to the Rab GDI family.</text>
</comment>
<dbReference type="Gene3D" id="3.30.519.10">
    <property type="entry name" value="Guanine Nucleotide Dissociation Inhibitor, domain 2"/>
    <property type="match status" value="1"/>
</dbReference>
<evidence type="ECO:0000313" key="4">
    <source>
        <dbReference type="Proteomes" id="UP001214628"/>
    </source>
</evidence>
<dbReference type="GO" id="GO:0005092">
    <property type="term" value="F:GDP-dissociation inhibitor activity"/>
    <property type="evidence" value="ECO:0007669"/>
    <property type="project" value="InterPro"/>
</dbReference>
<proteinExistence type="inferred from homology"/>
<dbReference type="EMBL" id="CP118375">
    <property type="protein sequence ID" value="WFD41865.1"/>
    <property type="molecule type" value="Genomic_DNA"/>
</dbReference>